<evidence type="ECO:0000256" key="4">
    <source>
        <dbReference type="ARBA" id="ARBA00022801"/>
    </source>
</evidence>
<protein>
    <recommendedName>
        <fullName evidence="6">type II site-specific deoxyribonuclease</fullName>
        <ecNumber evidence="6">3.1.21.4</ecNumber>
    </recommendedName>
</protein>
<dbReference type="AlphaFoldDB" id="A0A8J8CGX5"/>
<dbReference type="EMBL" id="JAACQH010000047">
    <property type="protein sequence ID" value="NCS91311.1"/>
    <property type="molecule type" value="Genomic_DNA"/>
</dbReference>
<keyword evidence="3" id="KW-0255">Endonuclease</keyword>
<evidence type="ECO:0000313" key="8">
    <source>
        <dbReference type="Proteomes" id="UP000738826"/>
    </source>
</evidence>
<keyword evidence="4" id="KW-0378">Hydrolase</keyword>
<organism evidence="7 8">
    <name type="scientific">Candidatus Altarchaeum hamiconexum</name>
    <dbReference type="NCBI Taxonomy" id="1803513"/>
    <lineage>
        <taxon>Archaea</taxon>
        <taxon>Candidatus Altarchaeota</taxon>
        <taxon>Candidatus Altiarchaeia</taxon>
        <taxon>Candidatus Altarchaeales</taxon>
        <taxon>Candidatus Altarchaeaceae</taxon>
        <taxon>Candidatus Altarchaeum</taxon>
    </lineage>
</organism>
<dbReference type="EC" id="3.1.21.4" evidence="6"/>
<comment type="catalytic activity">
    <reaction evidence="5">
        <text>Endonucleolytic cleavage of DNA to give specific double-stranded fragments with terminal 5'-phosphates.</text>
        <dbReference type="EC" id="3.1.21.4"/>
    </reaction>
</comment>
<accession>A0A8J8CGX5</accession>
<dbReference type="InterPro" id="IPR019045">
    <property type="entry name" value="Restrct_endonuc_II_HinfI"/>
</dbReference>
<reference evidence="7" key="1">
    <citation type="submission" date="2019-11" db="EMBL/GenBank/DDBJ databases">
        <title>Lipid analysis of CO2-rich subsurface aquifers suggests an autotrophy-based deep biosphere with lysolipids enriched in CPR bacteria.</title>
        <authorList>
            <person name="Probst A.J."/>
            <person name="Elling F.J."/>
            <person name="Castelle C.J."/>
            <person name="Zhu Q."/>
            <person name="Elvert M."/>
            <person name="Birarda G."/>
            <person name="Holman H.-Y."/>
            <person name="Lane K.R."/>
            <person name="Ladd B."/>
            <person name="Ryan M.C."/>
            <person name="Woyke T."/>
            <person name="Hinrichs K.-U."/>
            <person name="Banfield J.F."/>
        </authorList>
    </citation>
    <scope>NUCLEOTIDE SEQUENCE</scope>
    <source>
        <strain evidence="7">CG_2015-04_33_537</strain>
    </source>
</reference>
<evidence type="ECO:0000256" key="3">
    <source>
        <dbReference type="ARBA" id="ARBA00022759"/>
    </source>
</evidence>
<gene>
    <name evidence="7" type="ORF">GW779_02650</name>
</gene>
<evidence type="ECO:0000313" key="7">
    <source>
        <dbReference type="EMBL" id="NCS91311.1"/>
    </source>
</evidence>
<proteinExistence type="predicted"/>
<dbReference type="Pfam" id="PF09520">
    <property type="entry name" value="RE_TdeIII"/>
    <property type="match status" value="1"/>
</dbReference>
<keyword evidence="1" id="KW-0540">Nuclease</keyword>
<comment type="caution">
    <text evidence="7">The sequence shown here is derived from an EMBL/GenBank/DDBJ whole genome shotgun (WGS) entry which is preliminary data.</text>
</comment>
<evidence type="ECO:0000256" key="6">
    <source>
        <dbReference type="ARBA" id="ARBA00093790"/>
    </source>
</evidence>
<evidence type="ECO:0000256" key="2">
    <source>
        <dbReference type="ARBA" id="ARBA00022747"/>
    </source>
</evidence>
<evidence type="ECO:0000256" key="5">
    <source>
        <dbReference type="ARBA" id="ARBA00093760"/>
    </source>
</evidence>
<dbReference type="Proteomes" id="UP000738826">
    <property type="component" value="Unassembled WGS sequence"/>
</dbReference>
<evidence type="ECO:0000256" key="1">
    <source>
        <dbReference type="ARBA" id="ARBA00022722"/>
    </source>
</evidence>
<sequence>MLPLAEETDSLIDLFISDRQNNNDNKLDEKFEQLLKNIVANQQSAKNLIIAKHDVDVLFKDKRSGIYYYIEVKYNDDLDTGKFIDINRRYINSCPFKALSIKNV</sequence>
<keyword evidence="2" id="KW-0680">Restriction system</keyword>
<name>A0A8J8CGX5_9ARCH</name>